<gene>
    <name evidence="1" type="ORF">B0A48_09183</name>
</gene>
<organism evidence="1 2">
    <name type="scientific">Cryoendolithus antarcticus</name>
    <dbReference type="NCBI Taxonomy" id="1507870"/>
    <lineage>
        <taxon>Eukaryota</taxon>
        <taxon>Fungi</taxon>
        <taxon>Dikarya</taxon>
        <taxon>Ascomycota</taxon>
        <taxon>Pezizomycotina</taxon>
        <taxon>Dothideomycetes</taxon>
        <taxon>Dothideomycetidae</taxon>
        <taxon>Cladosporiales</taxon>
        <taxon>Cladosporiaceae</taxon>
        <taxon>Cryoendolithus</taxon>
    </lineage>
</organism>
<dbReference type="Proteomes" id="UP000192596">
    <property type="component" value="Unassembled WGS sequence"/>
</dbReference>
<dbReference type="InParanoid" id="A0A1V8T1V7"/>
<sequence length="120" mass="12022">MDEVEVVSGLSEGDEAIALAELLAVLASGVGSGDVVATGVLDGVLELGVELGLDEGGVGSTITLGKLLLGKLTTEGLVLVEVVIAATELEVDDVVGIGTGDPVSVYVMVVRSILRIAVCF</sequence>
<protein>
    <submittedName>
        <fullName evidence="1">Uncharacterized protein</fullName>
    </submittedName>
</protein>
<name>A0A1V8T1V7_9PEZI</name>
<comment type="caution">
    <text evidence="1">The sequence shown here is derived from an EMBL/GenBank/DDBJ whole genome shotgun (WGS) entry which is preliminary data.</text>
</comment>
<proteinExistence type="predicted"/>
<keyword evidence="2" id="KW-1185">Reference proteome</keyword>
<dbReference type="EMBL" id="NAJO01000019">
    <property type="protein sequence ID" value="OQO05415.1"/>
    <property type="molecule type" value="Genomic_DNA"/>
</dbReference>
<evidence type="ECO:0000313" key="1">
    <source>
        <dbReference type="EMBL" id="OQO05415.1"/>
    </source>
</evidence>
<dbReference type="AlphaFoldDB" id="A0A1V8T1V7"/>
<evidence type="ECO:0000313" key="2">
    <source>
        <dbReference type="Proteomes" id="UP000192596"/>
    </source>
</evidence>
<accession>A0A1V8T1V7</accession>
<reference evidence="2" key="1">
    <citation type="submission" date="2017-03" db="EMBL/GenBank/DDBJ databases">
        <title>Genomes of endolithic fungi from Antarctica.</title>
        <authorList>
            <person name="Coleine C."/>
            <person name="Masonjones S."/>
            <person name="Stajich J.E."/>
        </authorList>
    </citation>
    <scope>NUCLEOTIDE SEQUENCE [LARGE SCALE GENOMIC DNA]</scope>
    <source>
        <strain evidence="2">CCFEE 5527</strain>
    </source>
</reference>